<evidence type="ECO:0000313" key="2">
    <source>
        <dbReference type="Proteomes" id="UP001165586"/>
    </source>
</evidence>
<comment type="caution">
    <text evidence="1">The sequence shown here is derived from an EMBL/GenBank/DDBJ whole genome shotgun (WGS) entry which is preliminary data.</text>
</comment>
<organism evidence="1 2">
    <name type="scientific">Herbiconiux daphne</name>
    <dbReference type="NCBI Taxonomy" id="2970914"/>
    <lineage>
        <taxon>Bacteria</taxon>
        <taxon>Bacillati</taxon>
        <taxon>Actinomycetota</taxon>
        <taxon>Actinomycetes</taxon>
        <taxon>Micrococcales</taxon>
        <taxon>Microbacteriaceae</taxon>
        <taxon>Herbiconiux</taxon>
    </lineage>
</organism>
<reference evidence="1" key="1">
    <citation type="submission" date="2022-08" db="EMBL/GenBank/DDBJ databases">
        <authorList>
            <person name="Deng Y."/>
            <person name="Han X.-F."/>
            <person name="Zhang Y.-Q."/>
        </authorList>
    </citation>
    <scope>NUCLEOTIDE SEQUENCE</scope>
    <source>
        <strain evidence="1">CPCC 203386</strain>
    </source>
</reference>
<accession>A0ABT2HAZ3</accession>
<name>A0ABT2HAZ3_9MICO</name>
<dbReference type="EMBL" id="JANLCJ010000382">
    <property type="protein sequence ID" value="MCS5737064.1"/>
    <property type="molecule type" value="Genomic_DNA"/>
</dbReference>
<dbReference type="Pfam" id="PF24175">
    <property type="entry name" value="SU10_adaptor"/>
    <property type="match status" value="1"/>
</dbReference>
<dbReference type="Proteomes" id="UP001165586">
    <property type="component" value="Unassembled WGS sequence"/>
</dbReference>
<dbReference type="InterPro" id="IPR056209">
    <property type="entry name" value="SU10_adaptor"/>
</dbReference>
<proteinExistence type="predicted"/>
<evidence type="ECO:0000313" key="1">
    <source>
        <dbReference type="EMBL" id="MCS5737064.1"/>
    </source>
</evidence>
<protein>
    <submittedName>
        <fullName evidence="1">Uncharacterized protein</fullName>
    </submittedName>
</protein>
<feature type="non-terminal residue" evidence="1">
    <location>
        <position position="103"/>
    </location>
</feature>
<dbReference type="RefSeq" id="WP_259543368.1">
    <property type="nucleotide sequence ID" value="NZ_JANLCJ010000382.1"/>
</dbReference>
<gene>
    <name evidence="1" type="ORF">N1032_25380</name>
</gene>
<keyword evidence="2" id="KW-1185">Reference proteome</keyword>
<sequence length="103" mass="11042">MAVISNYGELKNAVTQYLDRTDAKAIINVPMFISFAESDLYQILDIPQDEGAATISVPTAGAGIAIPDECETIKALMVNGEVATRVQIETMSKLPQDGIKPTV</sequence>